<evidence type="ECO:0000259" key="1">
    <source>
        <dbReference type="PROSITE" id="PS50234"/>
    </source>
</evidence>
<dbReference type="KEGG" id="caa:Caka_1286"/>
<reference evidence="2 3" key="1">
    <citation type="journal article" date="2010" name="Stand. Genomic Sci.">
        <title>Complete genome sequence of Coraliomargarita akajimensis type strain (04OKA010-24).</title>
        <authorList>
            <person name="Mavromatis K."/>
            <person name="Abt B."/>
            <person name="Brambilla E."/>
            <person name="Lapidus A."/>
            <person name="Copeland A."/>
            <person name="Deshpande S."/>
            <person name="Nolan M."/>
            <person name="Lucas S."/>
            <person name="Tice H."/>
            <person name="Cheng J.F."/>
            <person name="Han C."/>
            <person name="Detter J.C."/>
            <person name="Woyke T."/>
            <person name="Goodwin L."/>
            <person name="Pitluck S."/>
            <person name="Held B."/>
            <person name="Brettin T."/>
            <person name="Tapia R."/>
            <person name="Ivanova N."/>
            <person name="Mikhailova N."/>
            <person name="Pati A."/>
            <person name="Liolios K."/>
            <person name="Chen A."/>
            <person name="Palaniappan K."/>
            <person name="Land M."/>
            <person name="Hauser L."/>
            <person name="Chang Y.J."/>
            <person name="Jeffries C.D."/>
            <person name="Rohde M."/>
            <person name="Goker M."/>
            <person name="Bristow J."/>
            <person name="Eisen J.A."/>
            <person name="Markowitz V."/>
            <person name="Hugenholtz P."/>
            <person name="Klenk H.P."/>
            <person name="Kyrpides N.C."/>
        </authorList>
    </citation>
    <scope>NUCLEOTIDE SEQUENCE [LARGE SCALE GENOMIC DNA]</scope>
    <source>
        <strain evidence="3">DSM 45221 / IAM 15411 / JCM 23193 / KCTC 12865</strain>
    </source>
</reference>
<dbReference type="InterPro" id="IPR036465">
    <property type="entry name" value="vWFA_dom_sf"/>
</dbReference>
<gene>
    <name evidence="2" type="ordered locus">Caka_1286</name>
</gene>
<evidence type="ECO:0000313" key="3">
    <source>
        <dbReference type="Proteomes" id="UP000000925"/>
    </source>
</evidence>
<sequence>MISITLGVHLIGIVGFGAFKVVEAIVRDEAVFEAPPEALSPEPLAPPPAELLKRVRQSSPPRPQPIAVPAPSLDVPSLEVNLQMEQSRFGRGSGLGAVGAGDALHAMAMELGAIQFFGQEFAGSTNRMLFIIDMSASMIDPRIRGIDGYKLVVGEVVQTLESIPQGSFNLIAFAGAVEVYRGSFTTISPSKIKDAERWLLSMDPAPGRLQAEARGEKPNWAQWKGGRNTGTRTDLALAAAFSKRPESIILLSDGIPSKVGKAEIFTMLEEWQSTKPIPIHTVSYKSRSGGEFLRELAQRNEGTYKEVQ</sequence>
<dbReference type="HOGENOM" id="CLU_902281_0_0_0"/>
<keyword evidence="3" id="KW-1185">Reference proteome</keyword>
<dbReference type="Gene3D" id="3.40.50.410">
    <property type="entry name" value="von Willebrand factor, type A domain"/>
    <property type="match status" value="1"/>
</dbReference>
<dbReference type="EMBL" id="CP001998">
    <property type="protein sequence ID" value="ADE54306.1"/>
    <property type="molecule type" value="Genomic_DNA"/>
</dbReference>
<name>D5EIQ7_CORAD</name>
<dbReference type="eggNOG" id="COG2304">
    <property type="taxonomic scope" value="Bacteria"/>
</dbReference>
<dbReference type="InterPro" id="IPR002035">
    <property type="entry name" value="VWF_A"/>
</dbReference>
<dbReference type="RefSeq" id="WP_013043028.1">
    <property type="nucleotide sequence ID" value="NC_014008.1"/>
</dbReference>
<organism evidence="2 3">
    <name type="scientific">Coraliomargarita akajimensis (strain DSM 45221 / IAM 15411 / JCM 23193 / KCTC 12865 / 04OKA010-24)</name>
    <dbReference type="NCBI Taxonomy" id="583355"/>
    <lineage>
        <taxon>Bacteria</taxon>
        <taxon>Pseudomonadati</taxon>
        <taxon>Verrucomicrobiota</taxon>
        <taxon>Opitutia</taxon>
        <taxon>Puniceicoccales</taxon>
        <taxon>Coraliomargaritaceae</taxon>
        <taxon>Coraliomargarita</taxon>
    </lineage>
</organism>
<protein>
    <recommendedName>
        <fullName evidence="1">VWFA domain-containing protein</fullName>
    </recommendedName>
</protein>
<accession>D5EIQ7</accession>
<dbReference type="Proteomes" id="UP000000925">
    <property type="component" value="Chromosome"/>
</dbReference>
<dbReference type="CDD" id="cd00198">
    <property type="entry name" value="vWFA"/>
    <property type="match status" value="1"/>
</dbReference>
<dbReference type="SUPFAM" id="SSF53300">
    <property type="entry name" value="vWA-like"/>
    <property type="match status" value="1"/>
</dbReference>
<evidence type="ECO:0000313" key="2">
    <source>
        <dbReference type="EMBL" id="ADE54306.1"/>
    </source>
</evidence>
<feature type="domain" description="VWFA" evidence="1">
    <location>
        <begin position="127"/>
        <end position="308"/>
    </location>
</feature>
<dbReference type="AlphaFoldDB" id="D5EIQ7"/>
<proteinExistence type="predicted"/>
<dbReference type="PROSITE" id="PS50234">
    <property type="entry name" value="VWFA"/>
    <property type="match status" value="1"/>
</dbReference>